<evidence type="ECO:0000259" key="2">
    <source>
        <dbReference type="Pfam" id="PF22939"/>
    </source>
</evidence>
<comment type="caution">
    <text evidence="5">The sequence shown here is derived from an EMBL/GenBank/DDBJ whole genome shotgun (WGS) entry which is preliminary data.</text>
</comment>
<dbReference type="InterPro" id="IPR054471">
    <property type="entry name" value="GPIID_WHD"/>
</dbReference>
<dbReference type="PANTHER" id="PTHR10039">
    <property type="entry name" value="AMELOGENIN"/>
    <property type="match status" value="1"/>
</dbReference>
<proteinExistence type="predicted"/>
<dbReference type="Gene3D" id="3.40.50.300">
    <property type="entry name" value="P-loop containing nucleotide triphosphate hydrolases"/>
    <property type="match status" value="1"/>
</dbReference>
<dbReference type="PANTHER" id="PTHR10039:SF14">
    <property type="entry name" value="NACHT DOMAIN-CONTAINING PROTEIN"/>
    <property type="match status" value="1"/>
</dbReference>
<evidence type="ECO:0000259" key="3">
    <source>
        <dbReference type="Pfam" id="PF24809"/>
    </source>
</evidence>
<dbReference type="Pfam" id="PF24809">
    <property type="entry name" value="DUF7708"/>
    <property type="match status" value="1"/>
</dbReference>
<dbReference type="InterPro" id="IPR056884">
    <property type="entry name" value="NPHP3-like_N"/>
</dbReference>
<evidence type="ECO:0008006" key="7">
    <source>
        <dbReference type="Google" id="ProtNLM"/>
    </source>
</evidence>
<dbReference type="EMBL" id="JAVHJM010000010">
    <property type="protein sequence ID" value="KAK6504469.1"/>
    <property type="molecule type" value="Genomic_DNA"/>
</dbReference>
<sequence length="1342" mass="152289">MSAPIPLSVPSPSPFDEALQSFQSQLSAEQKLQFGSTSRKDVEILAIKLQDEQKSRKSHRALGLLRPFIDGLSGYAKIIEVFAQTSEILSFVWGPIKFLLQIGTQWQKAIDTLLDALSIIGEKLMLFEKCTGLILKDSRFRAILVRVYTDILEVLWTAMKVFGKKTHSYEQFLRIHSPIFDKKLATVISNLENDQKLIRDAVAMTHFDEAVTFHTSAEQEFKDAEQHRLYSISHFDEVMRFHANAEKEFKEAARHRLYSTLQIFRQELQPALLSTPRLEDARKISKKSPGAGEWLKNHPSFVDWKAMTPQSNSVLALYGIPGAGKTTLSSILFNSLESDLDFRPGQYSLAHLALGFQPRQNNDCHTALKSLLYDQLAKYPEYAETVLEVLGGEFVQKLRSTEVLQDLLQEIFHFHRPMLLFVDGIDELPNDVETRKFLGILESFLKNCSDIRLFISCRPEELIQRKLRAWGAKTIMLSNAQNRQDITDFAFDPENIRLLVEDCGYDDKTAKKYLNAIVNRADGMFLYAKLILSDLPDLTQGLPIKTLIKELPKGLDQIYDRSLQRIASLRKPLRKYAKRVFKFILGGQRPLRVSELQQAIIVEQNMNLLSPNRSISLTLLCGSLIEILNDDTVSLVHSSLKEYLLTKDNTLGFRDTTIHRSISVICLTYLQRLVATADTTANRDPFGSLLGCGGLVILSYACASLMYHLQEGTKDLESRYMTNFGTKLMTFVTVVYPLCEFAPIPSAPDGVIFSPVFTFLRTPLHINAGTPQGQLSQIIGLFKESLAGEAQNRAVRLHGIQNHLNDIHQKLNTSLQDYAEKCGATELQSLIRTYGPPFKCEDMKCIHFHAGFPDIRQKNQHLDSHNRKFKCPIETCPLHHIGFSTAESLQKHHLSKHQSPIHPISNYSTDGSDYLDSTAPVDIFTKVPHREKADVDINISGHFCLAKDALRMGDIATASEALEECYASRIITGFLHRRRQNYMVDHQNYIFVKEVEDIIRAELDFPNYDNALGNLLRDGSRHAIDFLIVNSLIEHVLFYGTSDILEGMWSETFKEAIMLRTEWYLAVAVMGANASTANWILDCSRDVWGRRLVKSFISLPSAVINRLGSLKNISKSFSSALHDPILLLVQWIHINGVAEVSEAFKTWKRGLETEKYKLTDNCDSDLLLLSSFVGDPSLIQYLHSKTEVLTLSDYKLVLARMISTVSSDDKQQDFYKMICSLRQNGVSYTFIPMDDTLELALSLSLLLENPWSAELFLRGLVWSFEFGVTPTIADVRKIFQFFKTIPSILKYRSENKRLQTIDIGLIKKIIQAISEMVPSHWYYDAVGLKRAIQDVIDTLSAY</sequence>
<dbReference type="Pfam" id="PF22939">
    <property type="entry name" value="WHD_GPIID"/>
    <property type="match status" value="1"/>
</dbReference>
<dbReference type="SUPFAM" id="SSF52540">
    <property type="entry name" value="P-loop containing nucleoside triphosphate hydrolases"/>
    <property type="match status" value="1"/>
</dbReference>
<evidence type="ECO:0000313" key="6">
    <source>
        <dbReference type="Proteomes" id="UP001307849"/>
    </source>
</evidence>
<name>A0AAN8N4W3_9PEZI</name>
<organism evidence="5 6">
    <name type="scientific">Arthrobotrys conoides</name>
    <dbReference type="NCBI Taxonomy" id="74498"/>
    <lineage>
        <taxon>Eukaryota</taxon>
        <taxon>Fungi</taxon>
        <taxon>Dikarya</taxon>
        <taxon>Ascomycota</taxon>
        <taxon>Pezizomycotina</taxon>
        <taxon>Orbiliomycetes</taxon>
        <taxon>Orbiliales</taxon>
        <taxon>Orbiliaceae</taxon>
        <taxon>Arthrobotrys</taxon>
    </lineage>
</organism>
<dbReference type="Pfam" id="PF24883">
    <property type="entry name" value="NPHP3_N"/>
    <property type="match status" value="1"/>
</dbReference>
<dbReference type="InterPro" id="IPR056125">
    <property type="entry name" value="DUF7708"/>
</dbReference>
<feature type="domain" description="DUF7708" evidence="3">
    <location>
        <begin position="65"/>
        <end position="193"/>
    </location>
</feature>
<evidence type="ECO:0000313" key="5">
    <source>
        <dbReference type="EMBL" id="KAK6504469.1"/>
    </source>
</evidence>
<feature type="domain" description="Nephrocystin 3-like N-terminal" evidence="4">
    <location>
        <begin position="290"/>
        <end position="458"/>
    </location>
</feature>
<feature type="domain" description="GPI inositol-deacylase winged helix" evidence="2">
    <location>
        <begin position="573"/>
        <end position="649"/>
    </location>
</feature>
<evidence type="ECO:0000256" key="1">
    <source>
        <dbReference type="ARBA" id="ARBA00022737"/>
    </source>
</evidence>
<gene>
    <name evidence="5" type="ORF">TWF506_002664</name>
</gene>
<protein>
    <recommendedName>
        <fullName evidence="7">NACHT domain-containing protein</fullName>
    </recommendedName>
</protein>
<reference evidence="5 6" key="1">
    <citation type="submission" date="2019-10" db="EMBL/GenBank/DDBJ databases">
        <authorList>
            <person name="Palmer J.M."/>
        </authorList>
    </citation>
    <scope>NUCLEOTIDE SEQUENCE [LARGE SCALE GENOMIC DNA]</scope>
    <source>
        <strain evidence="5 6">TWF506</strain>
    </source>
</reference>
<keyword evidence="6" id="KW-1185">Reference proteome</keyword>
<keyword evidence="1" id="KW-0677">Repeat</keyword>
<accession>A0AAN8N4W3</accession>
<evidence type="ECO:0000259" key="4">
    <source>
        <dbReference type="Pfam" id="PF24883"/>
    </source>
</evidence>
<dbReference type="Proteomes" id="UP001307849">
    <property type="component" value="Unassembled WGS sequence"/>
</dbReference>
<dbReference type="InterPro" id="IPR027417">
    <property type="entry name" value="P-loop_NTPase"/>
</dbReference>